<reference evidence="1" key="1">
    <citation type="submission" date="2016-03" db="EMBL/GenBank/DDBJ databases">
        <authorList>
            <person name="Ploux O."/>
        </authorList>
    </citation>
    <scope>NUCLEOTIDE SEQUENCE</scope>
    <source>
        <strain evidence="1">UC10</strain>
    </source>
</reference>
<evidence type="ECO:0000313" key="1">
    <source>
        <dbReference type="EMBL" id="SBV32637.1"/>
    </source>
</evidence>
<dbReference type="KEGG" id="sphu:SPPYR_1517"/>
<name>A0A1Y5PYR4_9SPHN</name>
<sequence>MSDSKMSPLVVNQALTPPARLQLNQITLWCEYPIWGLLLYDDQSPWLSILETIHICFARERDAKTIFPGPESDGAGNPVHEWLQYNVPLSESLRHLLFSDQYLDDIAASGNDNATMWATWEREAAASNQLDIAYLRKAFPHFQDLANAVALLRSSQIDGNNNRRPTSRHLLPLGDNMIFSDVSEVKLQPDRRWLRRSGEIIYLMLNRSPDRARIEAILRERLLKARSPWNRLTRKLQGREAEENTTRSLTTGYLPLLTHRAYDRIAADWLAILSLRRLPLATSLASLARLSGFDLMIYVVERGIETSESDSDHVPPFVMDMVGTSSATGLRKLSDSMYRRHRRLPQEAMRSFVENYRASSEWQAIETSPNNSLTARNHLAGRFLWSRDIGTDPHAMPSAREQMEELLNDVQRSRSHSVGAMYVATGRQTGAVTARAGVGTWYAPNDELIEALVLANVGGPVELDAFLARLYRRYHIVIGAQEAMQAFGGELPETEASFRENERSFEERLRMLGYLERKSDDCAFVTNPFHADGAALASEVRDAVA</sequence>
<dbReference type="AlphaFoldDB" id="A0A1Y5PYR4"/>
<dbReference type="Pfam" id="PF26611">
    <property type="entry name" value="MAD7"/>
    <property type="match status" value="1"/>
</dbReference>
<dbReference type="InterPro" id="IPR058120">
    <property type="entry name" value="MADS7"/>
</dbReference>
<dbReference type="RefSeq" id="WP_184101060.1">
    <property type="nucleotide sequence ID" value="NZ_LT598653.1"/>
</dbReference>
<dbReference type="EMBL" id="LT598653">
    <property type="protein sequence ID" value="SBV32637.1"/>
    <property type="molecule type" value="Genomic_DNA"/>
</dbReference>
<organism evidence="1">
    <name type="scientific">uncultured Sphingopyxis sp</name>
    <dbReference type="NCBI Taxonomy" id="310581"/>
    <lineage>
        <taxon>Bacteria</taxon>
        <taxon>Pseudomonadati</taxon>
        <taxon>Pseudomonadota</taxon>
        <taxon>Alphaproteobacteria</taxon>
        <taxon>Sphingomonadales</taxon>
        <taxon>Sphingomonadaceae</taxon>
        <taxon>Sphingopyxis</taxon>
        <taxon>environmental samples</taxon>
    </lineage>
</organism>
<protein>
    <submittedName>
        <fullName evidence="1">Uncharacterized protein</fullName>
    </submittedName>
</protein>
<accession>A0A1Y5PYR4</accession>
<gene>
    <name evidence="1" type="ORF">SPPYR_1517</name>
</gene>
<proteinExistence type="predicted"/>